<accession>A0A098B3D6</accession>
<gene>
    <name evidence="1" type="ORF">DPCES_2995</name>
</gene>
<reference evidence="1" key="1">
    <citation type="submission" date="2014-07" db="EMBL/GenBank/DDBJ databases">
        <authorList>
            <person name="Hornung V.Bastian."/>
        </authorList>
    </citation>
    <scope>NUCLEOTIDE SEQUENCE</scope>
    <source>
        <strain evidence="1">PCE-S</strain>
    </source>
</reference>
<name>A0A098B3D6_DESHA</name>
<sequence>MFQFLIGKLTTELQVVVRGTLKKFQFLIGKLTTRVSRLEALQMQMFQFLIGKLTTHSHFSTDPHIFSFNSS</sequence>
<proteinExistence type="predicted"/>
<protein>
    <submittedName>
        <fullName evidence="1">Uncharacterized protein</fullName>
    </submittedName>
</protein>
<organism evidence="1">
    <name type="scientific">Desulfitobacterium hafniense</name>
    <name type="common">Desulfitobacterium frappieri</name>
    <dbReference type="NCBI Taxonomy" id="49338"/>
    <lineage>
        <taxon>Bacteria</taxon>
        <taxon>Bacillati</taxon>
        <taxon>Bacillota</taxon>
        <taxon>Clostridia</taxon>
        <taxon>Eubacteriales</taxon>
        <taxon>Desulfitobacteriaceae</taxon>
        <taxon>Desulfitobacterium</taxon>
    </lineage>
</organism>
<dbReference type="AlphaFoldDB" id="A0A098B3D6"/>
<evidence type="ECO:0000313" key="1">
    <source>
        <dbReference type="EMBL" id="CDX02882.1"/>
    </source>
</evidence>
<dbReference type="EMBL" id="LK996017">
    <property type="protein sequence ID" value="CDX02882.1"/>
    <property type="molecule type" value="Genomic_DNA"/>
</dbReference>
<dbReference type="PATRIC" id="fig|49338.4.peg.3219"/>